<organism evidence="2 3">
    <name type="scientific">Phototrophicus methaneseepsis</name>
    <dbReference type="NCBI Taxonomy" id="2710758"/>
    <lineage>
        <taxon>Bacteria</taxon>
        <taxon>Bacillati</taxon>
        <taxon>Chloroflexota</taxon>
        <taxon>Candidatus Thermofontia</taxon>
        <taxon>Phototrophicales</taxon>
        <taxon>Phototrophicaceae</taxon>
        <taxon>Phototrophicus</taxon>
    </lineage>
</organism>
<dbReference type="AlphaFoldDB" id="A0A7S8E6K8"/>
<evidence type="ECO:0000313" key="2">
    <source>
        <dbReference type="EMBL" id="QPC81248.1"/>
    </source>
</evidence>
<dbReference type="KEGG" id="pmet:G4Y79_16225"/>
<dbReference type="Pfam" id="PF01796">
    <property type="entry name" value="OB_ChsH2_C"/>
    <property type="match status" value="1"/>
</dbReference>
<reference evidence="2 3" key="1">
    <citation type="submission" date="2020-02" db="EMBL/GenBank/DDBJ databases">
        <authorList>
            <person name="Zheng R.K."/>
            <person name="Sun C.M."/>
        </authorList>
    </citation>
    <scope>NUCLEOTIDE SEQUENCE [LARGE SCALE GENOMIC DNA]</scope>
    <source>
        <strain evidence="3">rifampicinis</strain>
    </source>
</reference>
<protein>
    <submittedName>
        <fullName evidence="2">Zn-ribbon domain-containing OB-fold protein</fullName>
    </submittedName>
</protein>
<dbReference type="InterPro" id="IPR002878">
    <property type="entry name" value="ChsH2_C"/>
</dbReference>
<evidence type="ECO:0000259" key="1">
    <source>
        <dbReference type="Pfam" id="PF01796"/>
    </source>
</evidence>
<evidence type="ECO:0000313" key="3">
    <source>
        <dbReference type="Proteomes" id="UP000594468"/>
    </source>
</evidence>
<dbReference type="EMBL" id="CP062983">
    <property type="protein sequence ID" value="QPC81248.1"/>
    <property type="molecule type" value="Genomic_DNA"/>
</dbReference>
<dbReference type="Proteomes" id="UP000594468">
    <property type="component" value="Chromosome"/>
</dbReference>
<dbReference type="InterPro" id="IPR012340">
    <property type="entry name" value="NA-bd_OB-fold"/>
</dbReference>
<dbReference type="InterPro" id="IPR052513">
    <property type="entry name" value="Thioester_dehydratase-like"/>
</dbReference>
<dbReference type="PANTHER" id="PTHR34075:SF5">
    <property type="entry name" value="BLR3430 PROTEIN"/>
    <property type="match status" value="1"/>
</dbReference>
<accession>A0A7S8E6K8</accession>
<sequence>MVAPLNSTIEQGESFDFSGYGEVYTYTVVQDPPAGFESQAPYMLALVRLDEGPIVTAQITDTDGEIAIGDRVEMVTRKLATEGREGMIVYGYKFRKVLGS</sequence>
<feature type="domain" description="ChsH2 C-terminal OB-fold" evidence="1">
    <location>
        <begin position="17"/>
        <end position="77"/>
    </location>
</feature>
<keyword evidence="3" id="KW-1185">Reference proteome</keyword>
<gene>
    <name evidence="2" type="ORF">G4Y79_16225</name>
</gene>
<dbReference type="RefSeq" id="WP_195169321.1">
    <property type="nucleotide sequence ID" value="NZ_CP062983.1"/>
</dbReference>
<proteinExistence type="predicted"/>
<dbReference type="PANTHER" id="PTHR34075">
    <property type="entry name" value="BLR3430 PROTEIN"/>
    <property type="match status" value="1"/>
</dbReference>
<name>A0A7S8E6K8_9CHLR</name>
<dbReference type="SUPFAM" id="SSF50249">
    <property type="entry name" value="Nucleic acid-binding proteins"/>
    <property type="match status" value="1"/>
</dbReference>